<keyword evidence="2" id="KW-1185">Reference proteome</keyword>
<evidence type="ECO:0000313" key="2">
    <source>
        <dbReference type="Proteomes" id="UP001143910"/>
    </source>
</evidence>
<gene>
    <name evidence="1" type="ORF">NQ176_g8737</name>
</gene>
<accession>A0ACC1MR53</accession>
<proteinExistence type="predicted"/>
<dbReference type="EMBL" id="JANJQO010001778">
    <property type="protein sequence ID" value="KAJ2969299.1"/>
    <property type="molecule type" value="Genomic_DNA"/>
</dbReference>
<comment type="caution">
    <text evidence="1">The sequence shown here is derived from an EMBL/GenBank/DDBJ whole genome shotgun (WGS) entry which is preliminary data.</text>
</comment>
<evidence type="ECO:0000313" key="1">
    <source>
        <dbReference type="EMBL" id="KAJ2969299.1"/>
    </source>
</evidence>
<sequence>MKWSVLLTTILLAAITGTADAGKKKKGKKPCDGPDNCSEKCSDGVYETWERKNETGMGIERYRCVDKHKDYKWVALVCTQTMGLSNVLTRRYCPMIDGKTCYIDEGHPVKCVADPRWLDTFKILCATDARSDVWSAKIDNDEILNRCPHEQELETKIPPTIAAHDADRLSSAELTAALSSLEKIAWVRLSDETARFTVIPDMGSQVWASLAMDFIFENYHIQSAEASNTINLELPLQPLQRALKSALNSISASLRLTKKDGLPVLSLTITTTTTTSYTRPTSTLGISPDQSCGGSTGYSCQGSEFGNCCSFYGFCGSSDSYCGTGCDVDFGVCNPVPPGVSDSTNGLCGPKFSATCLNFGSKRCCSVNGFCMHLNPHRSPLCQVQVCLGSHRRSEPHAA</sequence>
<name>A0ACC1MR53_9HYPO</name>
<protein>
    <submittedName>
        <fullName evidence="1">Uncharacterized protein</fullName>
    </submittedName>
</protein>
<organism evidence="1 2">
    <name type="scientific">Zarea fungicola</name>
    <dbReference type="NCBI Taxonomy" id="93591"/>
    <lineage>
        <taxon>Eukaryota</taxon>
        <taxon>Fungi</taxon>
        <taxon>Dikarya</taxon>
        <taxon>Ascomycota</taxon>
        <taxon>Pezizomycotina</taxon>
        <taxon>Sordariomycetes</taxon>
        <taxon>Hypocreomycetidae</taxon>
        <taxon>Hypocreales</taxon>
        <taxon>Cordycipitaceae</taxon>
        <taxon>Zarea</taxon>
    </lineage>
</organism>
<dbReference type="Proteomes" id="UP001143910">
    <property type="component" value="Unassembled WGS sequence"/>
</dbReference>
<reference evidence="1" key="1">
    <citation type="submission" date="2022-08" db="EMBL/GenBank/DDBJ databases">
        <title>Genome Sequence of Lecanicillium fungicola.</title>
        <authorList>
            <person name="Buettner E."/>
        </authorList>
    </citation>
    <scope>NUCLEOTIDE SEQUENCE</scope>
    <source>
        <strain evidence="1">Babe33</strain>
    </source>
</reference>